<reference evidence="5" key="1">
    <citation type="journal article" date="2016" name="Nat. Genet.">
        <title>A high-quality carrot genome assembly provides new insights into carotenoid accumulation and asterid genome evolution.</title>
        <authorList>
            <person name="Iorizzo M."/>
            <person name="Ellison S."/>
            <person name="Senalik D."/>
            <person name="Zeng P."/>
            <person name="Satapoomin P."/>
            <person name="Huang J."/>
            <person name="Bowman M."/>
            <person name="Iovene M."/>
            <person name="Sanseverino W."/>
            <person name="Cavagnaro P."/>
            <person name="Yildiz M."/>
            <person name="Macko-Podgorni A."/>
            <person name="Moranska E."/>
            <person name="Grzebelus E."/>
            <person name="Grzebelus D."/>
            <person name="Ashrafi H."/>
            <person name="Zheng Z."/>
            <person name="Cheng S."/>
            <person name="Spooner D."/>
            <person name="Van Deynze A."/>
            <person name="Simon P."/>
        </authorList>
    </citation>
    <scope>NUCLEOTIDE SEQUENCE [LARGE SCALE GENOMIC DNA]</scope>
    <source>
        <tissue evidence="5">Leaf</tissue>
    </source>
</reference>
<dbReference type="GO" id="GO:0003729">
    <property type="term" value="F:mRNA binding"/>
    <property type="evidence" value="ECO:0007669"/>
    <property type="project" value="TreeGrafter"/>
</dbReference>
<dbReference type="AlphaFoldDB" id="A0A165WZQ1"/>
<evidence type="ECO:0000259" key="4">
    <source>
        <dbReference type="PROSITE" id="PS50102"/>
    </source>
</evidence>
<name>A0A165WZQ1_DAUCS</name>
<proteinExistence type="predicted"/>
<evidence type="ECO:0000256" key="1">
    <source>
        <dbReference type="ARBA" id="ARBA00022884"/>
    </source>
</evidence>
<dbReference type="Gramene" id="KZM97798">
    <property type="protein sequence ID" value="KZM97798"/>
    <property type="gene ID" value="DCAR_014840"/>
</dbReference>
<keyword evidence="1 2" id="KW-0694">RNA-binding</keyword>
<feature type="domain" description="RRM" evidence="4">
    <location>
        <begin position="119"/>
        <end position="196"/>
    </location>
</feature>
<dbReference type="PANTHER" id="PTHR19965">
    <property type="entry name" value="RNA AND EXPORT FACTOR BINDING PROTEIN"/>
    <property type="match status" value="1"/>
</dbReference>
<gene>
    <name evidence="5" type="ORF">DCAR_014840</name>
</gene>
<evidence type="ECO:0000256" key="2">
    <source>
        <dbReference type="PROSITE-ProRule" id="PRU00176"/>
    </source>
</evidence>
<dbReference type="GO" id="GO:0006406">
    <property type="term" value="P:mRNA export from nucleus"/>
    <property type="evidence" value="ECO:0007669"/>
    <property type="project" value="TreeGrafter"/>
</dbReference>
<dbReference type="SMART" id="SM00360">
    <property type="entry name" value="RRM"/>
    <property type="match status" value="1"/>
</dbReference>
<organism evidence="5">
    <name type="scientific">Daucus carota subsp. sativus</name>
    <name type="common">Carrot</name>
    <dbReference type="NCBI Taxonomy" id="79200"/>
    <lineage>
        <taxon>Eukaryota</taxon>
        <taxon>Viridiplantae</taxon>
        <taxon>Streptophyta</taxon>
        <taxon>Embryophyta</taxon>
        <taxon>Tracheophyta</taxon>
        <taxon>Spermatophyta</taxon>
        <taxon>Magnoliopsida</taxon>
        <taxon>eudicotyledons</taxon>
        <taxon>Gunneridae</taxon>
        <taxon>Pentapetalae</taxon>
        <taxon>asterids</taxon>
        <taxon>campanulids</taxon>
        <taxon>Apiales</taxon>
        <taxon>Apiaceae</taxon>
        <taxon>Apioideae</taxon>
        <taxon>Scandiceae</taxon>
        <taxon>Daucinae</taxon>
        <taxon>Daucus</taxon>
        <taxon>Daucus sect. Daucus</taxon>
    </lineage>
</organism>
<accession>A0A165WZQ1</accession>
<protein>
    <recommendedName>
        <fullName evidence="4">RRM domain-containing protein</fullName>
    </recommendedName>
</protein>
<dbReference type="Gene3D" id="3.30.70.330">
    <property type="match status" value="1"/>
</dbReference>
<dbReference type="Pfam" id="PF13865">
    <property type="entry name" value="FoP_duplication"/>
    <property type="match status" value="1"/>
</dbReference>
<sequence>MSGLSMSLDDIITMNKHKQQQQQRLSSPPPHSGAAPSRRFFNRTVHRSFPYPRSHVEAPETKWKHDKFARYAAAHVSYPHLQVEAPEMEWKHDMFAQYAPAHISYPPMLNRLYYVETATKILVSNLNYAVSENDIKDLFSVVGDVKKISVHYDKSGRSEGSAEIIYSNWKDAEAAVKRYNNIQLDGKPMEVKIVGMVTATSAVMSPYGCYGLRRDVGKGSELVGLSQGGNMHTSGRGLRRWNGGKAYKNLSAEDLDADLDNYHAEVKQKH</sequence>
<dbReference type="PANTHER" id="PTHR19965:SF35">
    <property type="entry name" value="RNA ANNEALING PROTEIN YRA1"/>
    <property type="match status" value="1"/>
</dbReference>
<dbReference type="InterPro" id="IPR000504">
    <property type="entry name" value="RRM_dom"/>
</dbReference>
<evidence type="ECO:0000313" key="5">
    <source>
        <dbReference type="EMBL" id="KZM97798.1"/>
    </source>
</evidence>
<dbReference type="InterPro" id="IPR035979">
    <property type="entry name" value="RBD_domain_sf"/>
</dbReference>
<dbReference type="SUPFAM" id="SSF54928">
    <property type="entry name" value="RNA-binding domain, RBD"/>
    <property type="match status" value="1"/>
</dbReference>
<dbReference type="Pfam" id="PF00076">
    <property type="entry name" value="RRM_1"/>
    <property type="match status" value="1"/>
</dbReference>
<dbReference type="STRING" id="79200.A0A165WZQ1"/>
<dbReference type="GO" id="GO:0005634">
    <property type="term" value="C:nucleus"/>
    <property type="evidence" value="ECO:0007669"/>
    <property type="project" value="TreeGrafter"/>
</dbReference>
<evidence type="ECO:0000256" key="3">
    <source>
        <dbReference type="SAM" id="MobiDB-lite"/>
    </source>
</evidence>
<dbReference type="EMBL" id="LNRQ01000004">
    <property type="protein sequence ID" value="KZM97798.1"/>
    <property type="molecule type" value="Genomic_DNA"/>
</dbReference>
<dbReference type="PROSITE" id="PS50102">
    <property type="entry name" value="RRM"/>
    <property type="match status" value="1"/>
</dbReference>
<dbReference type="InterPro" id="IPR051229">
    <property type="entry name" value="ALYREF_mRNA_export"/>
</dbReference>
<comment type="caution">
    <text evidence="5">The sequence shown here is derived from an EMBL/GenBank/DDBJ whole genome shotgun (WGS) entry which is preliminary data.</text>
</comment>
<dbReference type="InterPro" id="IPR025715">
    <property type="entry name" value="FoP_C"/>
</dbReference>
<dbReference type="InterPro" id="IPR012677">
    <property type="entry name" value="Nucleotide-bd_a/b_plait_sf"/>
</dbReference>
<dbReference type="OrthoDB" id="1049195at2759"/>
<feature type="region of interest" description="Disordered" evidence="3">
    <location>
        <begin position="16"/>
        <end position="37"/>
    </location>
</feature>